<dbReference type="InterPro" id="IPR033857">
    <property type="entry name" value="Bacillopeptidase_F"/>
</dbReference>
<keyword evidence="4 8" id="KW-0645">Protease</keyword>
<evidence type="ECO:0000256" key="8">
    <source>
        <dbReference type="PROSITE-ProRule" id="PRU01240"/>
    </source>
</evidence>
<evidence type="ECO:0000256" key="2">
    <source>
        <dbReference type="ARBA" id="ARBA00011073"/>
    </source>
</evidence>
<organism evidence="13 14">
    <name type="scientific">Streptomyces poriferorum</name>
    <dbReference type="NCBI Taxonomy" id="2798799"/>
    <lineage>
        <taxon>Bacteria</taxon>
        <taxon>Bacillati</taxon>
        <taxon>Actinomycetota</taxon>
        <taxon>Actinomycetes</taxon>
        <taxon>Kitasatosporales</taxon>
        <taxon>Streptomycetaceae</taxon>
        <taxon>Streptomyces</taxon>
    </lineage>
</organism>
<dbReference type="InterPro" id="IPR051048">
    <property type="entry name" value="Peptidase_S8/S53_subtilisin"/>
</dbReference>
<evidence type="ECO:0000256" key="4">
    <source>
        <dbReference type="ARBA" id="ARBA00022670"/>
    </source>
</evidence>
<feature type="domain" description="BACON" evidence="12">
    <location>
        <begin position="944"/>
        <end position="1016"/>
    </location>
</feature>
<feature type="domain" description="Malectin" evidence="11">
    <location>
        <begin position="1036"/>
        <end position="1186"/>
    </location>
</feature>
<dbReference type="InterPro" id="IPR013783">
    <property type="entry name" value="Ig-like_fold"/>
</dbReference>
<keyword evidence="6 8" id="KW-0720">Serine protease</keyword>
<dbReference type="InterPro" id="IPR015500">
    <property type="entry name" value="Peptidase_S8_subtilisin-rel"/>
</dbReference>
<feature type="domain" description="Peptidase S8/S53" evidence="10">
    <location>
        <begin position="189"/>
        <end position="473"/>
    </location>
</feature>
<evidence type="ECO:0000259" key="11">
    <source>
        <dbReference type="Pfam" id="PF11721"/>
    </source>
</evidence>
<keyword evidence="9" id="KW-0732">Signal</keyword>
<dbReference type="SUPFAM" id="SSF49464">
    <property type="entry name" value="Carboxypeptidase regulatory domain-like"/>
    <property type="match status" value="1"/>
</dbReference>
<evidence type="ECO:0000256" key="9">
    <source>
        <dbReference type="SAM" id="SignalP"/>
    </source>
</evidence>
<evidence type="ECO:0000256" key="3">
    <source>
        <dbReference type="ARBA" id="ARBA00012595"/>
    </source>
</evidence>
<dbReference type="EC" id="3.2.1.1" evidence="3"/>
<feature type="chain" id="PRO_5046566483" description="alpha-amylase" evidence="9">
    <location>
        <begin position="34"/>
        <end position="1193"/>
    </location>
</feature>
<proteinExistence type="inferred from homology"/>
<feature type="active site" description="Charge relay system" evidence="8">
    <location>
        <position position="198"/>
    </location>
</feature>
<dbReference type="Pfam" id="PF19190">
    <property type="entry name" value="BACON_2"/>
    <property type="match status" value="1"/>
</dbReference>
<dbReference type="InterPro" id="IPR000209">
    <property type="entry name" value="Peptidase_S8/S53_dom"/>
</dbReference>
<reference evidence="13 14" key="1">
    <citation type="submission" date="2023-03" db="EMBL/GenBank/DDBJ databases">
        <title>Isolation and description of six Streptomyces strains from soil environments, able to metabolize different microbial glucans.</title>
        <authorList>
            <person name="Widen T."/>
            <person name="Larsbrink J."/>
        </authorList>
    </citation>
    <scope>NUCLEOTIDE SEQUENCE [LARGE SCALE GENOMIC DNA]</scope>
    <source>
        <strain evidence="13 14">Alt2</strain>
    </source>
</reference>
<dbReference type="PANTHER" id="PTHR43399">
    <property type="entry name" value="SUBTILISIN-RELATED"/>
    <property type="match status" value="1"/>
</dbReference>
<accession>A0ABY9IZ68</accession>
<dbReference type="PANTHER" id="PTHR43399:SF4">
    <property type="entry name" value="CELL WALL-ASSOCIATED PROTEASE"/>
    <property type="match status" value="1"/>
</dbReference>
<feature type="signal peptide" evidence="9">
    <location>
        <begin position="1"/>
        <end position="33"/>
    </location>
</feature>
<dbReference type="Pfam" id="PF13620">
    <property type="entry name" value="CarboxypepD_reg"/>
    <property type="match status" value="2"/>
</dbReference>
<dbReference type="SUPFAM" id="SSF52743">
    <property type="entry name" value="Subtilisin-like"/>
    <property type="match status" value="1"/>
</dbReference>
<evidence type="ECO:0000256" key="7">
    <source>
        <dbReference type="ARBA" id="ARBA00030238"/>
    </source>
</evidence>
<dbReference type="CDD" id="cd07481">
    <property type="entry name" value="Peptidases_S8_BacillopeptidaseF-like"/>
    <property type="match status" value="1"/>
</dbReference>
<comment type="catalytic activity">
    <reaction evidence="1">
        <text>Endohydrolysis of (1-&gt;4)-alpha-D-glucosidic linkages in polysaccharides containing three or more (1-&gt;4)-alpha-linked D-glucose units.</text>
        <dbReference type="EC" id="3.2.1.1"/>
    </reaction>
</comment>
<dbReference type="InterPro" id="IPR024361">
    <property type="entry name" value="BACON"/>
</dbReference>
<evidence type="ECO:0000256" key="5">
    <source>
        <dbReference type="ARBA" id="ARBA00022801"/>
    </source>
</evidence>
<dbReference type="PROSITE" id="PS51892">
    <property type="entry name" value="SUBTILASE"/>
    <property type="match status" value="1"/>
</dbReference>
<dbReference type="Gene3D" id="2.60.120.430">
    <property type="entry name" value="Galactose-binding lectin"/>
    <property type="match status" value="1"/>
</dbReference>
<dbReference type="PRINTS" id="PR00723">
    <property type="entry name" value="SUBTILISIN"/>
</dbReference>
<dbReference type="EMBL" id="CP120988">
    <property type="protein sequence ID" value="WLQ60711.1"/>
    <property type="molecule type" value="Genomic_DNA"/>
</dbReference>
<protein>
    <recommendedName>
        <fullName evidence="3">alpha-amylase</fullName>
        <ecNumber evidence="3">3.2.1.1</ecNumber>
    </recommendedName>
    <alternativeName>
        <fullName evidence="7">1,4-alpha-D-glucan glucanohydrolase</fullName>
    </alternativeName>
</protein>
<keyword evidence="14" id="KW-1185">Reference proteome</keyword>
<dbReference type="PROSITE" id="PS00138">
    <property type="entry name" value="SUBTILASE_SER"/>
    <property type="match status" value="1"/>
</dbReference>
<dbReference type="InterPro" id="IPR036852">
    <property type="entry name" value="Peptidase_S8/S53_dom_sf"/>
</dbReference>
<dbReference type="SUPFAM" id="SSF49452">
    <property type="entry name" value="Starch-binding domain-like"/>
    <property type="match status" value="2"/>
</dbReference>
<evidence type="ECO:0000313" key="13">
    <source>
        <dbReference type="EMBL" id="WLQ60711.1"/>
    </source>
</evidence>
<dbReference type="Proteomes" id="UP001235744">
    <property type="component" value="Chromosome"/>
</dbReference>
<dbReference type="RefSeq" id="WP_306069078.1">
    <property type="nucleotide sequence ID" value="NZ_CP120988.1"/>
</dbReference>
<dbReference type="InterPro" id="IPR023828">
    <property type="entry name" value="Peptidase_S8_Ser-AS"/>
</dbReference>
<keyword evidence="5 8" id="KW-0378">Hydrolase</keyword>
<dbReference type="InterPro" id="IPR008979">
    <property type="entry name" value="Galactose-bd-like_sf"/>
</dbReference>
<gene>
    <name evidence="13" type="ORF">P8A19_37130</name>
</gene>
<sequence length="1193" mass="123763">MNRHRTPRWRGLLTTVLATTLGAPFLGALPAVAADTEPVPPATLQSKADSALLKDFTRHDKVSFWVQLASQADTSAAKKASTKTGQGRAVLKAKTSYAKSSQQGLTALLRQADASYTSYWISNTVKVTGSKALAAKIAARSDVASIEADETVPLPPAVNGTNEAKVDGIEWNIDRINAPKVWNEYGVRGEGTVIGSIDTGADYQHPALAAAYRGLKTDGTYDHAYNWFDATHTCGTAKPCDDQGHGTHTMGTMVGEDGTANSIGVAPGARWMAAKACTPDGCPRDALLAAGQWMLAPTDADGENPRPDRAPDVINNSWGSDSLDTWYQAMVQSWRDAGIFPAFSNGNAGPYCDTAGSPGAYTNTYASGAFDSNNKIASFSSRGPGVDGTVKPNISAPGVNVRSATPGGGYAAKSGTSMASPHTAATVALLWSAAPALGGDITATEAVLNKSAMDVDDTSCGGTAAFNNVYGEGRLDAYVAVNAAPRDHVGALTGTVTIGGERAADVEVSVAGPTHATLTTKKDGTYAFPRLVSGAYTVTVTKFGYVTESAGLTVTDGGSATHDTALATAPTGTVTGTVRSDSGTEADVAFKVQGTPVRATTAADGTYKLTLPVGSYRISVTPLNHCAATIGIVTDIATGTATKDIALATRTDAFGTTCRLVSAEYPAGETKLGITSYAAVTTPFPVALYGRTYDKGWVTRDGQLIFGSLSLLDNTPLPNKSPANGALSPFWDQLAMDASSGIYTAVRGTAPHREYVVEWRDMLVARDTAQRIGFAAVIGEDGTYTFHYKGIDPSEKGFEQATGATIGAENHDGTDALQYSHNQLSVRDGMAIRFRPEGHAVVSGTVTDANDGKPVAGATVTVTRDGTSVGTATTRADGAYLTQVPATAAADHKVTITAAHYATATRTAELGSLSALRTESALTTGAVRADNGSGWQLVVPAGQQRRRTLTLTNGGSSAAYTVAEKSGASWLKVAPASGTLGAGAQQQVTLTFDTAAAKPGTVYSGTLVLTSESARTPTLSLPLKLVVPAYQQGVDVGADTASLDALGDTWTPDRPYAEGSFGYVGDSTVLTYTRKDIVGAGSSQEQQLLRSGREGVSEYRFGAVPNGVYQVELGFAEPAGVKPGQRVFDVTAEGVEKVADVDVRLESGGARTALSRTFTVKVTDGRLEVGFKAVTGTTLVNSIRVTQRPDLTS</sequence>
<dbReference type="Gene3D" id="3.40.50.200">
    <property type="entry name" value="Peptidase S8/S53 domain"/>
    <property type="match status" value="1"/>
</dbReference>
<dbReference type="Pfam" id="PF11721">
    <property type="entry name" value="Malectin"/>
    <property type="match status" value="1"/>
</dbReference>
<feature type="active site" description="Charge relay system" evidence="8">
    <location>
        <position position="417"/>
    </location>
</feature>
<dbReference type="Gene3D" id="2.60.40.1120">
    <property type="entry name" value="Carboxypeptidase-like, regulatory domain"/>
    <property type="match status" value="2"/>
</dbReference>
<comment type="similarity">
    <text evidence="2 8">Belongs to the peptidase S8 family.</text>
</comment>
<evidence type="ECO:0000313" key="14">
    <source>
        <dbReference type="Proteomes" id="UP001235744"/>
    </source>
</evidence>
<evidence type="ECO:0000259" key="12">
    <source>
        <dbReference type="Pfam" id="PF19190"/>
    </source>
</evidence>
<feature type="active site" description="Charge relay system" evidence="8">
    <location>
        <position position="245"/>
    </location>
</feature>
<dbReference type="InterPro" id="IPR013784">
    <property type="entry name" value="Carb-bd-like_fold"/>
</dbReference>
<evidence type="ECO:0000256" key="1">
    <source>
        <dbReference type="ARBA" id="ARBA00000548"/>
    </source>
</evidence>
<name>A0ABY9IZ68_9ACTN</name>
<dbReference type="SUPFAM" id="SSF49785">
    <property type="entry name" value="Galactose-binding domain-like"/>
    <property type="match status" value="1"/>
</dbReference>
<dbReference type="Pfam" id="PF00082">
    <property type="entry name" value="Peptidase_S8"/>
    <property type="match status" value="1"/>
</dbReference>
<evidence type="ECO:0000259" key="10">
    <source>
        <dbReference type="Pfam" id="PF00082"/>
    </source>
</evidence>
<dbReference type="InterPro" id="IPR021720">
    <property type="entry name" value="Malectin_dom"/>
</dbReference>
<dbReference type="InterPro" id="IPR008969">
    <property type="entry name" value="CarboxyPept-like_regulatory"/>
</dbReference>
<evidence type="ECO:0000256" key="6">
    <source>
        <dbReference type="ARBA" id="ARBA00022825"/>
    </source>
</evidence>
<dbReference type="Gene3D" id="2.60.40.10">
    <property type="entry name" value="Immunoglobulins"/>
    <property type="match status" value="1"/>
</dbReference>